<accession>A0A0K2VD49</accession>
<sequence length="64" mass="7623">KKFLYFPKNIATKRNFSSDLTEINLVCKMNKYDQKSISQSLFFQNKLIKKKQKNNQNIPMSHVL</sequence>
<dbReference type="AlphaFoldDB" id="A0A0K2VD49"/>
<reference evidence="1" key="1">
    <citation type="submission" date="2014-05" db="EMBL/GenBank/DDBJ databases">
        <authorList>
            <person name="Chronopoulou M."/>
        </authorList>
    </citation>
    <scope>NUCLEOTIDE SEQUENCE</scope>
    <source>
        <tissue evidence="1">Whole organism</tissue>
    </source>
</reference>
<name>A0A0K2VD49_LEPSM</name>
<evidence type="ECO:0000313" key="1">
    <source>
        <dbReference type="EMBL" id="CDW47866.1"/>
    </source>
</evidence>
<protein>
    <submittedName>
        <fullName evidence="1">Uncharacterized protein</fullName>
    </submittedName>
</protein>
<proteinExistence type="predicted"/>
<organism evidence="1">
    <name type="scientific">Lepeophtheirus salmonis</name>
    <name type="common">Salmon louse</name>
    <name type="synonym">Caligus salmonis</name>
    <dbReference type="NCBI Taxonomy" id="72036"/>
    <lineage>
        <taxon>Eukaryota</taxon>
        <taxon>Metazoa</taxon>
        <taxon>Ecdysozoa</taxon>
        <taxon>Arthropoda</taxon>
        <taxon>Crustacea</taxon>
        <taxon>Multicrustacea</taxon>
        <taxon>Hexanauplia</taxon>
        <taxon>Copepoda</taxon>
        <taxon>Siphonostomatoida</taxon>
        <taxon>Caligidae</taxon>
        <taxon>Lepeophtheirus</taxon>
    </lineage>
</organism>
<dbReference type="EMBL" id="HACA01030505">
    <property type="protein sequence ID" value="CDW47866.1"/>
    <property type="molecule type" value="Transcribed_RNA"/>
</dbReference>
<feature type="non-terminal residue" evidence="1">
    <location>
        <position position="1"/>
    </location>
</feature>